<dbReference type="GO" id="GO:0009423">
    <property type="term" value="P:chorismate biosynthetic process"/>
    <property type="evidence" value="ECO:0007669"/>
    <property type="project" value="UniProtKB-UniRule"/>
</dbReference>
<keyword evidence="2 7" id="KW-0808">Transferase</keyword>
<dbReference type="EC" id="2.7.1.71" evidence="7"/>
<dbReference type="Proteomes" id="UP000003195">
    <property type="component" value="Unassembled WGS sequence"/>
</dbReference>
<evidence type="ECO:0000256" key="2">
    <source>
        <dbReference type="ARBA" id="ARBA00022679"/>
    </source>
</evidence>
<keyword evidence="4 7" id="KW-0418">Kinase</keyword>
<feature type="binding site" evidence="7">
    <location>
        <begin position="13"/>
        <end position="18"/>
    </location>
    <ligand>
        <name>ATP</name>
        <dbReference type="ChEBI" id="CHEBI:30616"/>
    </ligand>
</feature>
<dbReference type="HAMAP" id="MF_00109">
    <property type="entry name" value="Shikimate_kinase"/>
    <property type="match status" value="1"/>
</dbReference>
<keyword evidence="9" id="KW-1185">Reference proteome</keyword>
<sequence length="171" mass="19285">MENHNIVIIGMPGSGKTTFGTALAEALGRDFYDADTYLETSEGRTIKELFAVSEDCFRDAETRTARALGSKKGVVIATGGGVIKRRENIDIYKENGIIIFLDRAPEDIVTDVDVSTRPLLKDGPSRVFDLYRERIDTYRSSADYRMANDESIEHVLEHLERLVKELLEKRI</sequence>
<comment type="function">
    <text evidence="7">Catalyzes the specific phosphorylation of the 3-hydroxyl group of shikimic acid using ATP as a cosubstrate.</text>
</comment>
<feature type="binding site" evidence="7">
    <location>
        <position position="35"/>
    </location>
    <ligand>
        <name>substrate</name>
    </ligand>
</feature>
<comment type="caution">
    <text evidence="8">The sequence shown here is derived from an EMBL/GenBank/DDBJ whole genome shotgun (WGS) entry which is preliminary data.</text>
</comment>
<dbReference type="STRING" id="706434.HMPREF9429_00026"/>
<keyword evidence="7" id="KW-0963">Cytoplasm</keyword>
<evidence type="ECO:0000256" key="6">
    <source>
        <dbReference type="ARBA" id="ARBA00023141"/>
    </source>
</evidence>
<evidence type="ECO:0000256" key="4">
    <source>
        <dbReference type="ARBA" id="ARBA00022777"/>
    </source>
</evidence>
<dbReference type="PANTHER" id="PTHR21087:SF16">
    <property type="entry name" value="SHIKIMATE KINASE 1, CHLOROPLASTIC"/>
    <property type="match status" value="1"/>
</dbReference>
<keyword evidence="3 7" id="KW-0547">Nucleotide-binding</keyword>
<keyword evidence="1 7" id="KW-0028">Amino-acid biosynthesis</keyword>
<keyword evidence="7" id="KW-0460">Magnesium</keyword>
<feature type="binding site" evidence="7">
    <location>
        <position position="117"/>
    </location>
    <ligand>
        <name>ATP</name>
        <dbReference type="ChEBI" id="CHEBI:30616"/>
    </ligand>
</feature>
<dbReference type="HOGENOM" id="CLU_057607_4_0_9"/>
<reference evidence="8 9" key="1">
    <citation type="submission" date="2010-08" db="EMBL/GenBank/DDBJ databases">
        <authorList>
            <person name="Weinstock G."/>
            <person name="Sodergren E."/>
            <person name="Clifton S."/>
            <person name="Fulton L."/>
            <person name="Fulton B."/>
            <person name="Courtney L."/>
            <person name="Fronick C."/>
            <person name="Harrison M."/>
            <person name="Strong C."/>
            <person name="Farmer C."/>
            <person name="Delahaunty K."/>
            <person name="Markovic C."/>
            <person name="Hall O."/>
            <person name="Minx P."/>
            <person name="Tomlinson C."/>
            <person name="Mitreva M."/>
            <person name="Hou S."/>
            <person name="Chen J."/>
            <person name="Wollam A."/>
            <person name="Pepin K.H."/>
            <person name="Johnson M."/>
            <person name="Bhonagiri V."/>
            <person name="Zhang X."/>
            <person name="Suruliraj S."/>
            <person name="Warren W."/>
            <person name="Chinwalla A."/>
            <person name="Mardis E.R."/>
            <person name="Wilson R.K."/>
        </authorList>
    </citation>
    <scope>NUCLEOTIDE SEQUENCE [LARGE SCALE GENOMIC DNA]</scope>
    <source>
        <strain evidence="8 9">F0359</strain>
    </source>
</reference>
<feature type="binding site" evidence="7">
    <location>
        <position position="80"/>
    </location>
    <ligand>
        <name>substrate</name>
    </ligand>
</feature>
<dbReference type="eggNOG" id="COG0703">
    <property type="taxonomic scope" value="Bacteria"/>
</dbReference>
<keyword evidence="5 7" id="KW-0067">ATP-binding</keyword>
<evidence type="ECO:0000313" key="8">
    <source>
        <dbReference type="EMBL" id="EFQ05107.1"/>
    </source>
</evidence>
<dbReference type="Pfam" id="PF01202">
    <property type="entry name" value="SKI"/>
    <property type="match status" value="1"/>
</dbReference>
<comment type="caution">
    <text evidence="7">Lacks conserved residue(s) required for the propagation of feature annotation.</text>
</comment>
<dbReference type="InterPro" id="IPR000623">
    <property type="entry name" value="Shikimate_kinase/TSH1"/>
</dbReference>
<comment type="pathway">
    <text evidence="7">Metabolic intermediate biosynthesis; chorismate biosynthesis; chorismate from D-erythrose 4-phosphate and phosphoenolpyruvate: step 5/7.</text>
</comment>
<dbReference type="SUPFAM" id="SSF52540">
    <property type="entry name" value="P-loop containing nucleoside triphosphate hydrolases"/>
    <property type="match status" value="1"/>
</dbReference>
<evidence type="ECO:0000256" key="5">
    <source>
        <dbReference type="ARBA" id="ARBA00022840"/>
    </source>
</evidence>
<dbReference type="Gene3D" id="3.40.50.300">
    <property type="entry name" value="P-loop containing nucleotide triphosphate hydrolases"/>
    <property type="match status" value="1"/>
</dbReference>
<dbReference type="RefSeq" id="WP_006940707.1">
    <property type="nucleotide sequence ID" value="NZ_GL538175.1"/>
</dbReference>
<feature type="binding site" evidence="7">
    <location>
        <position position="134"/>
    </location>
    <ligand>
        <name>substrate</name>
    </ligand>
</feature>
<dbReference type="EMBL" id="AECS01000001">
    <property type="protein sequence ID" value="EFQ05107.1"/>
    <property type="molecule type" value="Genomic_DNA"/>
</dbReference>
<keyword evidence="7" id="KW-0479">Metal-binding</keyword>
<dbReference type="GO" id="GO:0009073">
    <property type="term" value="P:aromatic amino acid family biosynthetic process"/>
    <property type="evidence" value="ECO:0007669"/>
    <property type="project" value="UniProtKB-KW"/>
</dbReference>
<dbReference type="PRINTS" id="PR01100">
    <property type="entry name" value="SHIKIMTKNASE"/>
</dbReference>
<dbReference type="GO" id="GO:0005829">
    <property type="term" value="C:cytosol"/>
    <property type="evidence" value="ECO:0007669"/>
    <property type="project" value="TreeGrafter"/>
</dbReference>
<proteinExistence type="inferred from homology"/>
<evidence type="ECO:0000256" key="1">
    <source>
        <dbReference type="ARBA" id="ARBA00022605"/>
    </source>
</evidence>
<organism evidence="8 9">
    <name type="scientific">Megasphaera micronuciformis F0359</name>
    <dbReference type="NCBI Taxonomy" id="706434"/>
    <lineage>
        <taxon>Bacteria</taxon>
        <taxon>Bacillati</taxon>
        <taxon>Bacillota</taxon>
        <taxon>Negativicutes</taxon>
        <taxon>Veillonellales</taxon>
        <taxon>Veillonellaceae</taxon>
        <taxon>Megasphaera</taxon>
    </lineage>
</organism>
<dbReference type="GO" id="GO:0004765">
    <property type="term" value="F:shikimate kinase activity"/>
    <property type="evidence" value="ECO:0007669"/>
    <property type="project" value="UniProtKB-UniRule"/>
</dbReference>
<dbReference type="CDD" id="cd00464">
    <property type="entry name" value="SK"/>
    <property type="match status" value="1"/>
</dbReference>
<comment type="similarity">
    <text evidence="7">Belongs to the shikimate kinase family.</text>
</comment>
<dbReference type="InterPro" id="IPR031322">
    <property type="entry name" value="Shikimate/glucono_kinase"/>
</dbReference>
<dbReference type="PANTHER" id="PTHR21087">
    <property type="entry name" value="SHIKIMATE KINASE"/>
    <property type="match status" value="1"/>
</dbReference>
<comment type="catalytic activity">
    <reaction evidence="7">
        <text>shikimate + ATP = 3-phosphoshikimate + ADP + H(+)</text>
        <dbReference type="Rhea" id="RHEA:13121"/>
        <dbReference type="ChEBI" id="CHEBI:15378"/>
        <dbReference type="ChEBI" id="CHEBI:30616"/>
        <dbReference type="ChEBI" id="CHEBI:36208"/>
        <dbReference type="ChEBI" id="CHEBI:145989"/>
        <dbReference type="ChEBI" id="CHEBI:456216"/>
        <dbReference type="EC" id="2.7.1.71"/>
    </reaction>
</comment>
<dbReference type="GO" id="GO:0000287">
    <property type="term" value="F:magnesium ion binding"/>
    <property type="evidence" value="ECO:0007669"/>
    <property type="project" value="UniProtKB-UniRule"/>
</dbReference>
<dbReference type="GO" id="GO:0008652">
    <property type="term" value="P:amino acid biosynthetic process"/>
    <property type="evidence" value="ECO:0007669"/>
    <property type="project" value="UniProtKB-KW"/>
</dbReference>
<feature type="binding site" evidence="7">
    <location>
        <position position="58"/>
    </location>
    <ligand>
        <name>substrate</name>
    </ligand>
</feature>
<dbReference type="GO" id="GO:0005524">
    <property type="term" value="F:ATP binding"/>
    <property type="evidence" value="ECO:0007669"/>
    <property type="project" value="UniProtKB-UniRule"/>
</dbReference>
<comment type="subunit">
    <text evidence="7">Monomer.</text>
</comment>
<evidence type="ECO:0000256" key="7">
    <source>
        <dbReference type="HAMAP-Rule" id="MF_00109"/>
    </source>
</evidence>
<keyword evidence="6 7" id="KW-0057">Aromatic amino acid biosynthesis</keyword>
<accession>E2Z9C8</accession>
<dbReference type="InterPro" id="IPR027417">
    <property type="entry name" value="P-loop_NTPase"/>
</dbReference>
<evidence type="ECO:0000313" key="9">
    <source>
        <dbReference type="Proteomes" id="UP000003195"/>
    </source>
</evidence>
<evidence type="ECO:0000256" key="3">
    <source>
        <dbReference type="ARBA" id="ARBA00022741"/>
    </source>
</evidence>
<protein>
    <recommendedName>
        <fullName evidence="7">Shikimate kinase</fullName>
        <shortName evidence="7">SK</shortName>
        <ecNumber evidence="7">2.7.1.71</ecNumber>
    </recommendedName>
</protein>
<comment type="cofactor">
    <cofactor evidence="7">
        <name>Mg(2+)</name>
        <dbReference type="ChEBI" id="CHEBI:18420"/>
    </cofactor>
    <text evidence="7">Binds 1 Mg(2+) ion per subunit.</text>
</comment>
<name>E2Z9C8_9FIRM</name>
<gene>
    <name evidence="7 8" type="primary">aroK</name>
    <name evidence="8" type="ORF">HMPREF9429_00026</name>
</gene>
<feature type="binding site" evidence="7">
    <location>
        <position position="17"/>
    </location>
    <ligand>
        <name>Mg(2+)</name>
        <dbReference type="ChEBI" id="CHEBI:18420"/>
    </ligand>
</feature>
<dbReference type="UniPathway" id="UPA00053">
    <property type="reaction ID" value="UER00088"/>
</dbReference>
<dbReference type="AlphaFoldDB" id="E2Z9C8"/>
<comment type="subcellular location">
    <subcellularLocation>
        <location evidence="7">Cytoplasm</location>
    </subcellularLocation>
</comment>